<dbReference type="SUPFAM" id="SSF53720">
    <property type="entry name" value="ALDH-like"/>
    <property type="match status" value="1"/>
</dbReference>
<name>A0A974BJI0_SEDHY</name>
<dbReference type="GO" id="GO:0003995">
    <property type="term" value="F:acyl-CoA dehydrogenase activity"/>
    <property type="evidence" value="ECO:0007669"/>
    <property type="project" value="InterPro"/>
</dbReference>
<dbReference type="InterPro" id="IPR016161">
    <property type="entry name" value="Ald_DH/histidinol_DH"/>
</dbReference>
<keyword evidence="1" id="KW-0521">NADP</keyword>
<dbReference type="AlphaFoldDB" id="A0A974BJI0"/>
<proteinExistence type="predicted"/>
<dbReference type="EMBL" id="JACBNQ010000007">
    <property type="protein sequence ID" value="NYB74021.1"/>
    <property type="molecule type" value="Genomic_DNA"/>
</dbReference>
<comment type="caution">
    <text evidence="2">The sequence shown here is derived from an EMBL/GenBank/DDBJ whole genome shotgun (WGS) entry which is preliminary data.</text>
</comment>
<organism evidence="2 3">
    <name type="scientific">Sedimentibacter hydroxybenzoicus DSM 7310</name>
    <dbReference type="NCBI Taxonomy" id="1123245"/>
    <lineage>
        <taxon>Bacteria</taxon>
        <taxon>Bacillati</taxon>
        <taxon>Bacillota</taxon>
        <taxon>Tissierellia</taxon>
        <taxon>Sedimentibacter</taxon>
    </lineage>
</organism>
<evidence type="ECO:0000313" key="2">
    <source>
        <dbReference type="EMBL" id="NYB74021.1"/>
    </source>
</evidence>
<reference evidence="2" key="1">
    <citation type="submission" date="2020-07" db="EMBL/GenBank/DDBJ databases">
        <title>Genomic analysis of a strain of Sedimentibacter Hydroxybenzoicus DSM7310.</title>
        <authorList>
            <person name="Ma S."/>
        </authorList>
    </citation>
    <scope>NUCLEOTIDE SEQUENCE</scope>
    <source>
        <strain evidence="2">DSM 7310</strain>
    </source>
</reference>
<accession>A0A974BJI0</accession>
<dbReference type="InterPro" id="IPR008670">
    <property type="entry name" value="CoA_reduct_LuxC"/>
</dbReference>
<evidence type="ECO:0000313" key="3">
    <source>
        <dbReference type="Proteomes" id="UP000611629"/>
    </source>
</evidence>
<protein>
    <submittedName>
        <fullName evidence="2">Acyl-CoA reductase</fullName>
    </submittedName>
</protein>
<evidence type="ECO:0000256" key="1">
    <source>
        <dbReference type="ARBA" id="ARBA00022857"/>
    </source>
</evidence>
<keyword evidence="3" id="KW-1185">Reference proteome</keyword>
<gene>
    <name evidence="2" type="ORF">HZF24_07680</name>
</gene>
<dbReference type="Pfam" id="PF05893">
    <property type="entry name" value="LuxC"/>
    <property type="match status" value="1"/>
</dbReference>
<dbReference type="RefSeq" id="WP_179237716.1">
    <property type="nucleotide sequence ID" value="NZ_JACBNQ010000007.1"/>
</dbReference>
<dbReference type="Proteomes" id="UP000611629">
    <property type="component" value="Unassembled WGS sequence"/>
</dbReference>
<sequence length="430" mass="48032">MNLVKGKILDAKECDDILGNLEQHILDTMSKGRLNAETVISACDKVVNTLDEAEYLNVMRELGIDEALGKMYIDEFKHAFSRESLMYRMKVELGDSFSEIVTYNPMYKDFAVSSQILPLGVLLHVAAGNADGLPAFSVLEGLLTGNINILKLPAAEGGISVRLLLELIKAEPVLAEYIYVFDYSSKDIEHIERLISVTDAVIVWGGKEAVSAFRKMIPPNIKLIEWGHKISFAYVTKQGITTEGLKGLAKNIADTGQLLCSSIQGIFVDTDNMEEVYEFCNKFLPVLNNEIANRPVKAGIGIKSQVALRLYAEELEGIYKNNRIFRGDSCSLIAYTDKIMDTSIQFGNAWVRPLRQSEMLSALRPYKNYLQTVGLLCGPHEVQLLTDILFKTGVVRVCKGENMSIDYTGIPHDGEYPLRRYTKIVHTEKD</sequence>
<dbReference type="GO" id="GO:0008218">
    <property type="term" value="P:bioluminescence"/>
    <property type="evidence" value="ECO:0007669"/>
    <property type="project" value="InterPro"/>
</dbReference>